<keyword evidence="3" id="KW-1185">Reference proteome</keyword>
<dbReference type="Proteomes" id="UP000030645">
    <property type="component" value="Unassembled WGS sequence"/>
</dbReference>
<protein>
    <submittedName>
        <fullName evidence="2">Uncharacterized protein</fullName>
    </submittedName>
</protein>
<accession>W9QJP1</accession>
<feature type="region of interest" description="Disordered" evidence="1">
    <location>
        <begin position="235"/>
        <end position="280"/>
    </location>
</feature>
<feature type="compositionally biased region" description="Basic residues" evidence="1">
    <location>
        <begin position="560"/>
        <end position="569"/>
    </location>
</feature>
<dbReference type="PANTHER" id="PTHR36810:SF1">
    <property type="entry name" value="OS05G0232200 PROTEIN"/>
    <property type="match status" value="1"/>
</dbReference>
<feature type="compositionally biased region" description="Low complexity" evidence="1">
    <location>
        <begin position="317"/>
        <end position="331"/>
    </location>
</feature>
<proteinExistence type="predicted"/>
<feature type="compositionally biased region" description="Polar residues" evidence="1">
    <location>
        <begin position="370"/>
        <end position="381"/>
    </location>
</feature>
<feature type="region of interest" description="Disordered" evidence="1">
    <location>
        <begin position="426"/>
        <end position="473"/>
    </location>
</feature>
<evidence type="ECO:0000313" key="3">
    <source>
        <dbReference type="Proteomes" id="UP000030645"/>
    </source>
</evidence>
<feature type="region of interest" description="Disordered" evidence="1">
    <location>
        <begin position="356"/>
        <end position="394"/>
    </location>
</feature>
<dbReference type="PANTHER" id="PTHR36810">
    <property type="entry name" value="BNACNNG47150D PROTEIN"/>
    <property type="match status" value="1"/>
</dbReference>
<evidence type="ECO:0000313" key="2">
    <source>
        <dbReference type="EMBL" id="EXB38835.1"/>
    </source>
</evidence>
<evidence type="ECO:0000256" key="1">
    <source>
        <dbReference type="SAM" id="MobiDB-lite"/>
    </source>
</evidence>
<feature type="region of interest" description="Disordered" evidence="1">
    <location>
        <begin position="543"/>
        <end position="583"/>
    </location>
</feature>
<feature type="compositionally biased region" description="Polar residues" evidence="1">
    <location>
        <begin position="460"/>
        <end position="473"/>
    </location>
</feature>
<dbReference type="eggNOG" id="ENOG502RZ0K">
    <property type="taxonomic scope" value="Eukaryota"/>
</dbReference>
<feature type="compositionally biased region" description="Basic and acidic residues" evidence="1">
    <location>
        <begin position="426"/>
        <end position="438"/>
    </location>
</feature>
<feature type="compositionally biased region" description="Basic and acidic residues" evidence="1">
    <location>
        <begin position="49"/>
        <end position="68"/>
    </location>
</feature>
<reference evidence="3" key="1">
    <citation type="submission" date="2013-01" db="EMBL/GenBank/DDBJ databases">
        <title>Draft Genome Sequence of a Mulberry Tree, Morus notabilis C.K. Schneid.</title>
        <authorList>
            <person name="He N."/>
            <person name="Zhao S."/>
        </authorList>
    </citation>
    <scope>NUCLEOTIDE SEQUENCE</scope>
</reference>
<sequence>MAEPHSSVPPPSPPKESLTRRNKLIWRALLISNLALGAYMFARPKKKDAHVENNRKASEKGVKDSKAEEEVDLSNIKTMPIYDTPTPPPPAVEHAKVRELIPEDQQRELFKWMLEEKRKIKPKDPEEKKRIDEDKAILKHSGTHGPSILITFFNNFNKSPLTTLRDNLVVVIQDSEGNEISHAGVETKLIVEKGIWDDIFPLEGGGHVQMKLQFVLNEDERNRIRLMRESAMKKKHGELLDCRTSSVEVSPNDDTKVASSSCHENSDRNKEATSSAIPLSQDVDHIHISRLIDKQSDEEVEPQLPSAKIASREVHSNESPSSMGSSESGSYSRKRSSLERIPSSVRNMISAFESNLSQDTKSHIKPSPPTKVQSNKIGSQSKEAKTENTETMRGSVQLEELSTTKVRGKGTNNTSTKSKLKFTHKELATEEEKSHGDSTRTPMITTSSAVDNVSDRQHSSKSQTKISSETSPSFTMREITTHNLRPVEHYEDMHDSFDSFSAWIFPDQMRRFCVTTGGKKLMDFVGGYGSIKSEVRQGKVNISIPEKSNDNGGTRNEIKRSKKTHKARKSKPESEDVESSTGPVGQIKLAGAMVLSHWGEVCIEPLCC</sequence>
<name>W9QJP1_9ROSA</name>
<feature type="region of interest" description="Disordered" evidence="1">
    <location>
        <begin position="46"/>
        <end position="70"/>
    </location>
</feature>
<feature type="compositionally biased region" description="Polar residues" evidence="1">
    <location>
        <begin position="439"/>
        <end position="451"/>
    </location>
</feature>
<dbReference type="STRING" id="981085.W9QJP1"/>
<feature type="region of interest" description="Disordered" evidence="1">
    <location>
        <begin position="292"/>
        <end position="341"/>
    </location>
</feature>
<dbReference type="AlphaFoldDB" id="W9QJP1"/>
<organism evidence="2 3">
    <name type="scientific">Morus notabilis</name>
    <dbReference type="NCBI Taxonomy" id="981085"/>
    <lineage>
        <taxon>Eukaryota</taxon>
        <taxon>Viridiplantae</taxon>
        <taxon>Streptophyta</taxon>
        <taxon>Embryophyta</taxon>
        <taxon>Tracheophyta</taxon>
        <taxon>Spermatophyta</taxon>
        <taxon>Magnoliopsida</taxon>
        <taxon>eudicotyledons</taxon>
        <taxon>Gunneridae</taxon>
        <taxon>Pentapetalae</taxon>
        <taxon>rosids</taxon>
        <taxon>fabids</taxon>
        <taxon>Rosales</taxon>
        <taxon>Moraceae</taxon>
        <taxon>Moreae</taxon>
        <taxon>Morus</taxon>
    </lineage>
</organism>
<dbReference type="EMBL" id="KE343704">
    <property type="protein sequence ID" value="EXB38835.1"/>
    <property type="molecule type" value="Genomic_DNA"/>
</dbReference>
<gene>
    <name evidence="2" type="ORF">L484_027269</name>
</gene>